<evidence type="ECO:0000313" key="2">
    <source>
        <dbReference type="EMBL" id="APX25576.1"/>
    </source>
</evidence>
<gene>
    <name evidence="2" type="ORF">Ga0080559_TMP4780</name>
</gene>
<dbReference type="PROSITE" id="PS51257">
    <property type="entry name" value="PROKAR_LIPOPROTEIN"/>
    <property type="match status" value="1"/>
</dbReference>
<dbReference type="EMBL" id="CP014796">
    <property type="protein sequence ID" value="APX25576.1"/>
    <property type="molecule type" value="Genomic_DNA"/>
</dbReference>
<proteinExistence type="predicted"/>
<dbReference type="Proteomes" id="UP000186559">
    <property type="component" value="Chromosome"/>
</dbReference>
<name>A0A1U7DBY0_9RHOB</name>
<dbReference type="InterPro" id="IPR020349">
    <property type="entry name" value="Uncharacterised_14.7kDa"/>
</dbReference>
<dbReference type="RefSeq" id="WP_229743245.1">
    <property type="nucleotide sequence ID" value="NZ_BMEW01000002.1"/>
</dbReference>
<feature type="chain" id="PRO_5010540798" description="Lipoprotein" evidence="1">
    <location>
        <begin position="31"/>
        <end position="158"/>
    </location>
</feature>
<evidence type="ECO:0000256" key="1">
    <source>
        <dbReference type="SAM" id="SignalP"/>
    </source>
</evidence>
<sequence precursor="true">MIVARAATYPLMRGGALVACVLLAACGAPASNGNGSAPQAGRAPGASAPLAERWEYRVVTIGVAERIADACYGQGISMAPSPWTGAVNRATEELAAGGADRAALNAVYTAHDFNNSSAQAEAYLAARGAVPGQPETLCPVGEAEIAQGSDVGQLLQKL</sequence>
<evidence type="ECO:0008006" key="4">
    <source>
        <dbReference type="Google" id="ProtNLM"/>
    </source>
</evidence>
<dbReference type="AlphaFoldDB" id="A0A1U7DBY0"/>
<evidence type="ECO:0000313" key="3">
    <source>
        <dbReference type="Proteomes" id="UP000186559"/>
    </source>
</evidence>
<protein>
    <recommendedName>
        <fullName evidence="4">Lipoprotein</fullName>
    </recommendedName>
</protein>
<dbReference type="Pfam" id="PF17267">
    <property type="entry name" value="DUF5333"/>
    <property type="match status" value="1"/>
</dbReference>
<feature type="signal peptide" evidence="1">
    <location>
        <begin position="1"/>
        <end position="30"/>
    </location>
</feature>
<dbReference type="STRING" id="1229727.Ga0080559_TMP4780"/>
<organism evidence="2 3">
    <name type="scientific">Salipiger profundus</name>
    <dbReference type="NCBI Taxonomy" id="1229727"/>
    <lineage>
        <taxon>Bacteria</taxon>
        <taxon>Pseudomonadati</taxon>
        <taxon>Pseudomonadota</taxon>
        <taxon>Alphaproteobacteria</taxon>
        <taxon>Rhodobacterales</taxon>
        <taxon>Roseobacteraceae</taxon>
        <taxon>Salipiger</taxon>
    </lineage>
</organism>
<reference evidence="2 3" key="1">
    <citation type="submission" date="2016-03" db="EMBL/GenBank/DDBJ databases">
        <title>Deep-sea bacteria in the southern Pacific.</title>
        <authorList>
            <person name="Tang K."/>
        </authorList>
    </citation>
    <scope>NUCLEOTIDE SEQUENCE [LARGE SCALE GENOMIC DNA]</scope>
    <source>
        <strain evidence="2 3">JLT2016</strain>
    </source>
</reference>
<dbReference type="KEGG" id="tpro:Ga0080559_TMP4780"/>
<accession>A0A1U7DBY0</accession>
<keyword evidence="1" id="KW-0732">Signal</keyword>
<keyword evidence="3" id="KW-1185">Reference proteome</keyword>